<dbReference type="HOGENOM" id="CLU_2401154_0_0_1"/>
<name>A0A093UZ01_TALMA</name>
<organism evidence="1">
    <name type="scientific">Talaromyces marneffei PM1</name>
    <dbReference type="NCBI Taxonomy" id="1077442"/>
    <lineage>
        <taxon>Eukaryota</taxon>
        <taxon>Fungi</taxon>
        <taxon>Dikarya</taxon>
        <taxon>Ascomycota</taxon>
        <taxon>Pezizomycotina</taxon>
        <taxon>Eurotiomycetes</taxon>
        <taxon>Eurotiomycetidae</taxon>
        <taxon>Eurotiales</taxon>
        <taxon>Trichocomaceae</taxon>
        <taxon>Talaromyces</taxon>
        <taxon>Talaromyces sect. Talaromyces</taxon>
    </lineage>
</organism>
<comment type="caution">
    <text evidence="1">The sequence shown here is derived from an EMBL/GenBank/DDBJ whole genome shotgun (WGS) entry which is preliminary data.</text>
</comment>
<proteinExistence type="predicted"/>
<evidence type="ECO:0000313" key="1">
    <source>
        <dbReference type="EMBL" id="KFX42954.1"/>
    </source>
</evidence>
<protein>
    <submittedName>
        <fullName evidence="1">Uncharacterized protein</fullName>
    </submittedName>
</protein>
<gene>
    <name evidence="1" type="ORF">GQ26_0390310</name>
</gene>
<dbReference type="AlphaFoldDB" id="A0A093UZ01"/>
<reference key="1">
    <citation type="journal article" date="2014" name="PLoS Genet.">
        <title>Signature Gene Expression Reveals Novel Clues to the Molecular Mechanisms of Dimorphic Transition in Penicillium marneffei.</title>
        <authorList>
            <person name="Yang E."/>
            <person name="Wang G."/>
            <person name="Cai J."/>
            <person name="Woo P.C."/>
            <person name="Lau S.K."/>
            <person name="Yuen K.-Y."/>
            <person name="Chow W.-N."/>
            <person name="Lin X."/>
        </authorList>
    </citation>
    <scope>NUCLEOTIDE SEQUENCE [LARGE SCALE GENOMIC DNA]</scope>
    <source>
        <strain>PM1</strain>
    </source>
</reference>
<dbReference type="EMBL" id="JPOX01000039">
    <property type="protein sequence ID" value="KFX42954.1"/>
    <property type="molecule type" value="Genomic_DNA"/>
</dbReference>
<accession>A0A093UZ01</accession>
<reference evidence="1" key="2">
    <citation type="journal article" date="2014" name="PLoS Genet.">
        <title>Signature gene expression reveals novel clues to the molecular mechanisms of dimorphic transition in Penicillium marneffei.</title>
        <authorList>
            <person name="Yang E."/>
            <person name="Wang G."/>
            <person name="Cai J."/>
            <person name="Woo P.C."/>
            <person name="Lau S.K."/>
            <person name="Yuen K.-Y."/>
            <person name="Chow W.-N."/>
            <person name="Lin X."/>
        </authorList>
    </citation>
    <scope>NUCLEOTIDE SEQUENCE</scope>
    <source>
        <strain evidence="1">PM1</strain>
    </source>
</reference>
<sequence>MAAVATVVATQFATPNGNEWARVAVGTAPEYVSDPGLLRSRRSLPYVYMSGLVDNDEEVHGGNGVAVGGIASTREDLGGGTYGTLEADGAAEE</sequence>